<gene>
    <name evidence="2" type="ORF">GWI33_016330</name>
</gene>
<reference evidence="2" key="1">
    <citation type="submission" date="2020-08" db="EMBL/GenBank/DDBJ databases">
        <title>Genome sequencing and assembly of the red palm weevil Rhynchophorus ferrugineus.</title>
        <authorList>
            <person name="Dias G.B."/>
            <person name="Bergman C.M."/>
            <person name="Manee M."/>
        </authorList>
    </citation>
    <scope>NUCLEOTIDE SEQUENCE</scope>
    <source>
        <strain evidence="2">AA-2017</strain>
        <tissue evidence="2">Whole larva</tissue>
    </source>
</reference>
<evidence type="ECO:0000313" key="3">
    <source>
        <dbReference type="Proteomes" id="UP000625711"/>
    </source>
</evidence>
<proteinExistence type="predicted"/>
<name>A0A834M537_RHYFE</name>
<organism evidence="2 3">
    <name type="scientific">Rhynchophorus ferrugineus</name>
    <name type="common">Red palm weevil</name>
    <name type="synonym">Curculio ferrugineus</name>
    <dbReference type="NCBI Taxonomy" id="354439"/>
    <lineage>
        <taxon>Eukaryota</taxon>
        <taxon>Metazoa</taxon>
        <taxon>Ecdysozoa</taxon>
        <taxon>Arthropoda</taxon>
        <taxon>Hexapoda</taxon>
        <taxon>Insecta</taxon>
        <taxon>Pterygota</taxon>
        <taxon>Neoptera</taxon>
        <taxon>Endopterygota</taxon>
        <taxon>Coleoptera</taxon>
        <taxon>Polyphaga</taxon>
        <taxon>Cucujiformia</taxon>
        <taxon>Curculionidae</taxon>
        <taxon>Dryophthorinae</taxon>
        <taxon>Rhynchophorus</taxon>
    </lineage>
</organism>
<protein>
    <submittedName>
        <fullName evidence="2">Uncharacterized protein</fullName>
    </submittedName>
</protein>
<comment type="caution">
    <text evidence="2">The sequence shown here is derived from an EMBL/GenBank/DDBJ whole genome shotgun (WGS) entry which is preliminary data.</text>
</comment>
<dbReference type="AlphaFoldDB" id="A0A834M537"/>
<accession>A0A834M537</accession>
<feature type="compositionally biased region" description="Basic and acidic residues" evidence="1">
    <location>
        <begin position="228"/>
        <end position="243"/>
    </location>
</feature>
<evidence type="ECO:0000256" key="1">
    <source>
        <dbReference type="SAM" id="MobiDB-lite"/>
    </source>
</evidence>
<feature type="compositionally biased region" description="Low complexity" evidence="1">
    <location>
        <begin position="163"/>
        <end position="174"/>
    </location>
</feature>
<evidence type="ECO:0000313" key="2">
    <source>
        <dbReference type="EMBL" id="KAF7270748.1"/>
    </source>
</evidence>
<feature type="region of interest" description="Disordered" evidence="1">
    <location>
        <begin position="212"/>
        <end position="244"/>
    </location>
</feature>
<sequence length="256" mass="26969">MEKLHFLRLHSPPPFCPGLPPVPVAAAASPRVPSPSPSSSSFSRLSPLDHTIQSCATSRLSLILPSAIPLIRNTSARAKSSWRIATHVTAATALWGGLKGGGGRPVSVGAVRTKDASSSQSALDIPAARREARPRTSTVPTPRRAEPVWPPAVVNDDDDDAAASRSANTPAASSLPPPAAGYGAIDGRELTAPHTLFIARRPCIEPTDPCSIYTTATTPPPSSLRPAGDTDRRSERPREREKGFSGTVPLLMFMLV</sequence>
<keyword evidence="3" id="KW-1185">Reference proteome</keyword>
<dbReference type="Proteomes" id="UP000625711">
    <property type="component" value="Unassembled WGS sequence"/>
</dbReference>
<feature type="region of interest" description="Disordered" evidence="1">
    <location>
        <begin position="102"/>
        <end position="185"/>
    </location>
</feature>
<dbReference type="EMBL" id="JAACXV010014065">
    <property type="protein sequence ID" value="KAF7270748.1"/>
    <property type="molecule type" value="Genomic_DNA"/>
</dbReference>